<evidence type="ECO:0008006" key="3">
    <source>
        <dbReference type="Google" id="ProtNLM"/>
    </source>
</evidence>
<accession>A0ABN8S6T0</accession>
<dbReference type="EMBL" id="CALNXK010000542">
    <property type="protein sequence ID" value="CAH3187432.1"/>
    <property type="molecule type" value="Genomic_DNA"/>
</dbReference>
<proteinExistence type="predicted"/>
<dbReference type="Proteomes" id="UP001159405">
    <property type="component" value="Unassembled WGS sequence"/>
</dbReference>
<name>A0ABN8S6T0_9CNID</name>
<sequence>MNVSLLEDENYLEQLRINIPKWKQEGEIDLSDKRCVWDWIKYNIRLHAISYSKEKAKLKYEKEQRIQQELKDANRLFENDPSAWKNYLEYILKDSGGLMLFKCNYNVKDLQITSTFYLELLKWWSELREDNALNNDWHYVIWNNRDFRIDDKPFFYKKYYDIGIWEIGDLHFDLSNTESYEQIAKNVKKTNFLEWTSMRHSIPTNLRFLNRSDSSTFNAIPSFKINGGVFDIAKKKEIKRLLSFLIKKRRLVSQITHKN</sequence>
<gene>
    <name evidence="1" type="ORF">PLOB_00037505</name>
</gene>
<evidence type="ECO:0000313" key="2">
    <source>
        <dbReference type="Proteomes" id="UP001159405"/>
    </source>
</evidence>
<evidence type="ECO:0000313" key="1">
    <source>
        <dbReference type="EMBL" id="CAH3187432.1"/>
    </source>
</evidence>
<comment type="caution">
    <text evidence="1">The sequence shown here is derived from an EMBL/GenBank/DDBJ whole genome shotgun (WGS) entry which is preliminary data.</text>
</comment>
<keyword evidence="2" id="KW-1185">Reference proteome</keyword>
<reference evidence="1 2" key="1">
    <citation type="submission" date="2022-05" db="EMBL/GenBank/DDBJ databases">
        <authorList>
            <consortium name="Genoscope - CEA"/>
            <person name="William W."/>
        </authorList>
    </citation>
    <scope>NUCLEOTIDE SEQUENCE [LARGE SCALE GENOMIC DNA]</scope>
</reference>
<organism evidence="1 2">
    <name type="scientific">Porites lobata</name>
    <dbReference type="NCBI Taxonomy" id="104759"/>
    <lineage>
        <taxon>Eukaryota</taxon>
        <taxon>Metazoa</taxon>
        <taxon>Cnidaria</taxon>
        <taxon>Anthozoa</taxon>
        <taxon>Hexacorallia</taxon>
        <taxon>Scleractinia</taxon>
        <taxon>Fungiina</taxon>
        <taxon>Poritidae</taxon>
        <taxon>Porites</taxon>
    </lineage>
</organism>
<protein>
    <recommendedName>
        <fullName evidence="3">GUN4-like domain-containing protein</fullName>
    </recommendedName>
</protein>